<accession>A0ABM1E7M0</accession>
<name>A0ABM1E7M0_PRICU</name>
<keyword evidence="1" id="KW-1185">Reference proteome</keyword>
<proteinExistence type="predicted"/>
<gene>
    <name evidence="2" type="primary">LOC106809577</name>
</gene>
<sequence>MVAQTLATQVITERVMLVTDTFNTGNTGYNNIGNTGYSNIGNTGYSNNGNTVYADYEYGGMVDMVGGMAAYGGRAYGARSGGGGYGGRLWTARMRGYGNRDYGFGYGLWDMQRGLVANSGYRANWIWPVDLAMFNTGYEALPRHSGYGNVNGRVTATRTLVQVTGNNGNTGYNNIGNTGYSNIGNTGYSNNGNTGYNNIGNTGYSNTGNTGYNNIATVQSSGYPPCSVLVTHTVYHQPVRIKSHDKGTSHIHAYPIYDDYGYGGYGGYGGGYGGYGAANGAGHGARRLGGAYGGGYGDMATEDMAIPATGNSGYATSDMQLWLRQLWIWQQSGYGNVNTGYGGVNQRQFWIQEMLSAGYGGTAGTPVMAIPTQDMAIPTQICNSKQWLWQFQHRLW</sequence>
<evidence type="ECO:0000313" key="2">
    <source>
        <dbReference type="RefSeq" id="XP_014668191.1"/>
    </source>
</evidence>
<dbReference type="GeneID" id="106809577"/>
<reference evidence="2" key="1">
    <citation type="submission" date="2025-08" db="UniProtKB">
        <authorList>
            <consortium name="RefSeq"/>
        </authorList>
    </citation>
    <scope>IDENTIFICATION</scope>
</reference>
<organism evidence="1 2">
    <name type="scientific">Priapulus caudatus</name>
    <name type="common">Priapulid worm</name>
    <dbReference type="NCBI Taxonomy" id="37621"/>
    <lineage>
        <taxon>Eukaryota</taxon>
        <taxon>Metazoa</taxon>
        <taxon>Ecdysozoa</taxon>
        <taxon>Scalidophora</taxon>
        <taxon>Priapulida</taxon>
        <taxon>Priapulimorpha</taxon>
        <taxon>Priapulimorphida</taxon>
        <taxon>Priapulidae</taxon>
        <taxon>Priapulus</taxon>
    </lineage>
</organism>
<protein>
    <submittedName>
        <fullName evidence="2">Shematrin-like protein 2</fullName>
    </submittedName>
</protein>
<evidence type="ECO:0000313" key="1">
    <source>
        <dbReference type="Proteomes" id="UP000695022"/>
    </source>
</evidence>
<dbReference type="Proteomes" id="UP000695022">
    <property type="component" value="Unplaced"/>
</dbReference>
<dbReference type="RefSeq" id="XP_014668191.1">
    <property type="nucleotide sequence ID" value="XM_014812705.1"/>
</dbReference>